<feature type="domain" description="Transcription regulator TrmB N-terminal" evidence="2">
    <location>
        <begin position="16"/>
        <end position="84"/>
    </location>
</feature>
<evidence type="ECO:0000313" key="5">
    <source>
        <dbReference type="Proteomes" id="UP001254813"/>
    </source>
</evidence>
<feature type="domain" description="Transcription regulator TrmB C-terminal" evidence="3">
    <location>
        <begin position="115"/>
        <end position="350"/>
    </location>
</feature>
<dbReference type="Proteomes" id="UP001254813">
    <property type="component" value="Unassembled WGS sequence"/>
</dbReference>
<proteinExistence type="inferred from homology"/>
<dbReference type="SUPFAM" id="SSF159071">
    <property type="entry name" value="TrmB C-terminal domain-like"/>
    <property type="match status" value="1"/>
</dbReference>
<dbReference type="InterPro" id="IPR051797">
    <property type="entry name" value="TrmB-like"/>
</dbReference>
<keyword evidence="5" id="KW-1185">Reference proteome</keyword>
<dbReference type="InterPro" id="IPR021586">
    <property type="entry name" value="Tscrpt_reg_TrmB_C"/>
</dbReference>
<comment type="similarity">
    <text evidence="1">Belongs to the transcriptional regulator TrmB family.</text>
</comment>
<accession>A0ABU2G3A3</accession>
<dbReference type="InterPro" id="IPR036390">
    <property type="entry name" value="WH_DNA-bd_sf"/>
</dbReference>
<protein>
    <submittedName>
        <fullName evidence="4">TrmB family transcriptional regulator</fullName>
    </submittedName>
</protein>
<evidence type="ECO:0000256" key="1">
    <source>
        <dbReference type="ARBA" id="ARBA00007287"/>
    </source>
</evidence>
<dbReference type="InterPro" id="IPR002831">
    <property type="entry name" value="Tscrpt_reg_TrmB_N"/>
</dbReference>
<name>A0ABU2G3A3_9EURY</name>
<dbReference type="SUPFAM" id="SSF46785">
    <property type="entry name" value="Winged helix' DNA-binding domain"/>
    <property type="match status" value="1"/>
</dbReference>
<dbReference type="PANTHER" id="PTHR34293">
    <property type="entry name" value="HTH-TYPE TRANSCRIPTIONAL REGULATOR TRMBL2"/>
    <property type="match status" value="1"/>
</dbReference>
<dbReference type="EMBL" id="JAMQOQ010000003">
    <property type="protein sequence ID" value="MDS0294951.1"/>
    <property type="molecule type" value="Genomic_DNA"/>
</dbReference>
<comment type="caution">
    <text evidence="4">The sequence shown here is derived from an EMBL/GenBank/DDBJ whole genome shotgun (WGS) entry which is preliminary data.</text>
</comment>
<dbReference type="PANTHER" id="PTHR34293:SF1">
    <property type="entry name" value="HTH-TYPE TRANSCRIPTIONAL REGULATOR TRMBL2"/>
    <property type="match status" value="1"/>
</dbReference>
<dbReference type="Gene3D" id="1.10.10.10">
    <property type="entry name" value="Winged helix-like DNA-binding domain superfamily/Winged helix DNA-binding domain"/>
    <property type="match status" value="1"/>
</dbReference>
<dbReference type="InterPro" id="IPR036388">
    <property type="entry name" value="WH-like_DNA-bd_sf"/>
</dbReference>
<evidence type="ECO:0000313" key="4">
    <source>
        <dbReference type="EMBL" id="MDS0294951.1"/>
    </source>
</evidence>
<gene>
    <name evidence="4" type="ORF">NDI79_12295</name>
</gene>
<evidence type="ECO:0000259" key="3">
    <source>
        <dbReference type="Pfam" id="PF11495"/>
    </source>
</evidence>
<sequence length="352" mass="38933">MSRSNGRDDASLRADLSVFGLSDTEIDTYLTLLSRGEATTRTVAENADVTQRAVYGIAERLEERGLVRVKDHASPTTISALPPEEAMDSLKERLESITPSLEERFNHSTSQTPEIRMVKSRTTALNRLRSGLSEAEHEALVAIPDHVYPEIEAELRAAVDRGVFTFLLLGERDGTDDVEREFTDVADVVRYWHESLPFLYAVDDESAMIGDPDVLSLTHNDKDAVTVSQGHLSGSVLGMFLSAYWPASTTQYVSEAEPLPATFDWFRQAVFHAFLHYQQGTELRADVVTEDGTQLSGRVVDVRQAFVEPSTNDYTLETSLYLETDAGTVSCGGPGAFIEDYRAEIVALRSDS</sequence>
<organism evidence="4 5">
    <name type="scientific">Halogeometricum luteum</name>
    <dbReference type="NCBI Taxonomy" id="2950537"/>
    <lineage>
        <taxon>Archaea</taxon>
        <taxon>Methanobacteriati</taxon>
        <taxon>Methanobacteriota</taxon>
        <taxon>Stenosarchaea group</taxon>
        <taxon>Halobacteria</taxon>
        <taxon>Halobacteriales</taxon>
        <taxon>Haloferacaceae</taxon>
        <taxon>Halogeometricum</taxon>
    </lineage>
</organism>
<dbReference type="RefSeq" id="WP_310928797.1">
    <property type="nucleotide sequence ID" value="NZ_JAMQOQ010000003.1"/>
</dbReference>
<evidence type="ECO:0000259" key="2">
    <source>
        <dbReference type="Pfam" id="PF01978"/>
    </source>
</evidence>
<dbReference type="CDD" id="cd09124">
    <property type="entry name" value="PLDc_like_TrmB_middle"/>
    <property type="match status" value="1"/>
</dbReference>
<reference evidence="4 5" key="1">
    <citation type="submission" date="2022-06" db="EMBL/GenBank/DDBJ databases">
        <title>Halogeometricum sp. a new haloarchaeum isolate from saline soil.</title>
        <authorList>
            <person name="Strakova D."/>
            <person name="Galisteo C."/>
            <person name="Sanchez-Porro C."/>
            <person name="Ventosa A."/>
        </authorList>
    </citation>
    <scope>NUCLEOTIDE SEQUENCE [LARGE SCALE GENOMIC DNA]</scope>
    <source>
        <strain evidence="5">S3BR25-2</strain>
    </source>
</reference>
<dbReference type="Pfam" id="PF11495">
    <property type="entry name" value="Regulator_TrmB"/>
    <property type="match status" value="1"/>
</dbReference>
<dbReference type="Pfam" id="PF01978">
    <property type="entry name" value="TrmB"/>
    <property type="match status" value="1"/>
</dbReference>